<gene>
    <name evidence="13" type="ORF">EPUS_05370</name>
</gene>
<dbReference type="eggNOG" id="ENOG502QQVQ">
    <property type="taxonomic scope" value="Eukaryota"/>
</dbReference>
<feature type="transmembrane region" description="Helical" evidence="12">
    <location>
        <begin position="134"/>
        <end position="154"/>
    </location>
</feature>
<dbReference type="InterPro" id="IPR043476">
    <property type="entry name" value="Yro2-like_7TM"/>
</dbReference>
<reference evidence="14" key="1">
    <citation type="journal article" date="2014" name="BMC Genomics">
        <title>Genome characteristics reveal the impact of lichenization on lichen-forming fungus Endocarpon pusillum Hedwig (Verrucariales, Ascomycota).</title>
        <authorList>
            <person name="Wang Y.-Y."/>
            <person name="Liu B."/>
            <person name="Zhang X.-Y."/>
            <person name="Zhou Q.-M."/>
            <person name="Zhang T."/>
            <person name="Li H."/>
            <person name="Yu Y.-F."/>
            <person name="Zhang X.-L."/>
            <person name="Hao X.-Y."/>
            <person name="Wang M."/>
            <person name="Wang L."/>
            <person name="Wei J.-C."/>
        </authorList>
    </citation>
    <scope>NUCLEOTIDE SEQUENCE [LARGE SCALE GENOMIC DNA]</scope>
    <source>
        <strain evidence="14">Z07020 / HMAS-L-300199</strain>
    </source>
</reference>
<dbReference type="GO" id="GO:0007602">
    <property type="term" value="P:phototransduction"/>
    <property type="evidence" value="ECO:0007669"/>
    <property type="project" value="UniProtKB-KW"/>
</dbReference>
<evidence type="ECO:0000256" key="12">
    <source>
        <dbReference type="SAM" id="Phobius"/>
    </source>
</evidence>
<dbReference type="PROSITE" id="PS00950">
    <property type="entry name" value="BACTERIAL_OPSIN_1"/>
    <property type="match status" value="1"/>
</dbReference>
<comment type="similarity">
    <text evidence="2">Belongs to the archaeal/bacterial/fungal opsin family.</text>
</comment>
<feature type="transmembrane region" description="Helical" evidence="12">
    <location>
        <begin position="30"/>
        <end position="48"/>
    </location>
</feature>
<feature type="transmembrane region" description="Helical" evidence="12">
    <location>
        <begin position="160"/>
        <end position="178"/>
    </location>
</feature>
<dbReference type="Gene3D" id="1.20.1070.10">
    <property type="entry name" value="Rhodopsin 7-helix transmembrane proteins"/>
    <property type="match status" value="1"/>
</dbReference>
<keyword evidence="14" id="KW-1185">Reference proteome</keyword>
<dbReference type="PRINTS" id="PR00251">
    <property type="entry name" value="BACTRLOPSIN"/>
</dbReference>
<protein>
    <submittedName>
        <fullName evidence="13">Uncharacterized protein</fullName>
    </submittedName>
</protein>
<dbReference type="Proteomes" id="UP000019373">
    <property type="component" value="Unassembled WGS sequence"/>
</dbReference>
<accession>U1G8Z6</accession>
<dbReference type="HOGENOM" id="CLU_054785_2_1_1"/>
<evidence type="ECO:0000256" key="6">
    <source>
        <dbReference type="ARBA" id="ARBA00022925"/>
    </source>
</evidence>
<dbReference type="GeneID" id="19240323"/>
<evidence type="ECO:0000256" key="8">
    <source>
        <dbReference type="ARBA" id="ARBA00022991"/>
    </source>
</evidence>
<evidence type="ECO:0000256" key="5">
    <source>
        <dbReference type="ARBA" id="ARBA00022692"/>
    </source>
</evidence>
<feature type="transmembrane region" description="Helical" evidence="12">
    <location>
        <begin position="199"/>
        <end position="217"/>
    </location>
</feature>
<evidence type="ECO:0000313" key="14">
    <source>
        <dbReference type="Proteomes" id="UP000019373"/>
    </source>
</evidence>
<evidence type="ECO:0000256" key="4">
    <source>
        <dbReference type="ARBA" id="ARBA00022606"/>
    </source>
</evidence>
<keyword evidence="5 12" id="KW-0812">Transmembrane</keyword>
<dbReference type="OMA" id="MPWPTIL"/>
<evidence type="ECO:0000256" key="11">
    <source>
        <dbReference type="SAM" id="MobiDB-lite"/>
    </source>
</evidence>
<keyword evidence="6" id="KW-0681">Retinal protein</keyword>
<dbReference type="Pfam" id="PF01036">
    <property type="entry name" value="Bac_rhodopsin"/>
    <property type="match status" value="1"/>
</dbReference>
<evidence type="ECO:0000256" key="7">
    <source>
        <dbReference type="ARBA" id="ARBA00022989"/>
    </source>
</evidence>
<dbReference type="OrthoDB" id="536545at2759"/>
<dbReference type="EMBL" id="KE720913">
    <property type="protein sequence ID" value="ERF73947.1"/>
    <property type="molecule type" value="Genomic_DNA"/>
</dbReference>
<dbReference type="GO" id="GO:0005216">
    <property type="term" value="F:monoatomic ion channel activity"/>
    <property type="evidence" value="ECO:0007669"/>
    <property type="project" value="InterPro"/>
</dbReference>
<keyword evidence="4" id="KW-0716">Sensory transduction</keyword>
<evidence type="ECO:0000256" key="10">
    <source>
        <dbReference type="ARBA" id="ARBA00023170"/>
    </source>
</evidence>
<dbReference type="InterPro" id="IPR001425">
    <property type="entry name" value="Arc/bac/fun_rhodopsins"/>
</dbReference>
<dbReference type="SMART" id="SM01021">
    <property type="entry name" value="Bac_rhodopsin"/>
    <property type="match status" value="1"/>
</dbReference>
<comment type="subcellular location">
    <subcellularLocation>
        <location evidence="1">Membrane</location>
        <topology evidence="1">Multi-pass membrane protein</topology>
    </subcellularLocation>
</comment>
<feature type="transmembrane region" description="Helical" evidence="12">
    <location>
        <begin position="106"/>
        <end position="127"/>
    </location>
</feature>
<evidence type="ECO:0000313" key="13">
    <source>
        <dbReference type="EMBL" id="ERF73947.1"/>
    </source>
</evidence>
<keyword evidence="8" id="KW-0157">Chromophore</keyword>
<evidence type="ECO:0000256" key="1">
    <source>
        <dbReference type="ARBA" id="ARBA00004141"/>
    </source>
</evidence>
<dbReference type="PANTHER" id="PTHR28286:SF1">
    <property type="entry name" value="30 KDA HEAT SHOCK PROTEIN-RELATED"/>
    <property type="match status" value="1"/>
</dbReference>
<evidence type="ECO:0000256" key="9">
    <source>
        <dbReference type="ARBA" id="ARBA00023136"/>
    </source>
</evidence>
<keyword evidence="7 12" id="KW-1133">Transmembrane helix</keyword>
<dbReference type="PANTHER" id="PTHR28286">
    <property type="match status" value="1"/>
</dbReference>
<organism evidence="13 14">
    <name type="scientific">Endocarpon pusillum (strain Z07020 / HMAS-L-300199)</name>
    <name type="common">Lichen-forming fungus</name>
    <dbReference type="NCBI Taxonomy" id="1263415"/>
    <lineage>
        <taxon>Eukaryota</taxon>
        <taxon>Fungi</taxon>
        <taxon>Dikarya</taxon>
        <taxon>Ascomycota</taxon>
        <taxon>Pezizomycotina</taxon>
        <taxon>Eurotiomycetes</taxon>
        <taxon>Chaetothyriomycetidae</taxon>
        <taxon>Verrucariales</taxon>
        <taxon>Verrucariaceae</taxon>
        <taxon>Endocarpon</taxon>
    </lineage>
</organism>
<dbReference type="CDD" id="cd15239">
    <property type="entry name" value="7tm_YRO2_fungal-like"/>
    <property type="match status" value="1"/>
</dbReference>
<feature type="transmembrane region" description="Helical" evidence="12">
    <location>
        <begin position="229"/>
        <end position="249"/>
    </location>
</feature>
<evidence type="ECO:0000256" key="2">
    <source>
        <dbReference type="ARBA" id="ARBA00008130"/>
    </source>
</evidence>
<dbReference type="GO" id="GO:0005783">
    <property type="term" value="C:endoplasmic reticulum"/>
    <property type="evidence" value="ECO:0007669"/>
    <property type="project" value="TreeGrafter"/>
</dbReference>
<keyword evidence="3" id="KW-0600">Photoreceptor protein</keyword>
<dbReference type="FunFam" id="1.20.1070.10:FF:000160">
    <property type="entry name" value="Related to Opsin-1"/>
    <property type="match status" value="1"/>
</dbReference>
<dbReference type="GO" id="GO:0005886">
    <property type="term" value="C:plasma membrane"/>
    <property type="evidence" value="ECO:0007669"/>
    <property type="project" value="TreeGrafter"/>
</dbReference>
<keyword evidence="10" id="KW-0675">Receptor</keyword>
<keyword evidence="9 12" id="KW-0472">Membrane</keyword>
<dbReference type="PROSITE" id="PS00327">
    <property type="entry name" value="BACTERIAL_OPSIN_RET"/>
    <property type="match status" value="1"/>
</dbReference>
<name>U1G8Z6_ENDPU</name>
<dbReference type="GO" id="GO:0009881">
    <property type="term" value="F:photoreceptor activity"/>
    <property type="evidence" value="ECO:0007669"/>
    <property type="project" value="UniProtKB-KW"/>
</dbReference>
<dbReference type="RefSeq" id="XP_007800417.1">
    <property type="nucleotide sequence ID" value="XM_007802226.1"/>
</dbReference>
<dbReference type="InterPro" id="IPR018229">
    <property type="entry name" value="Rhodopsin_retinal_BS"/>
</dbReference>
<sequence length="310" mass="34082">MPSNDAVYVNGFENRTGRADNHITVRGSSFLFAIAAVMGAAALGCIGWSRTKPRQQRIFFYLCALINFFAAIAYFTMGSNLGWAAIPVEFRRSNPRVGGATRQIFYARYIDWFLTTPLLLLDLLLTCRLPWPTILYTICMNEIMIVTGLVGTLVATRYKWGFFAFGCAAFLVVVYIIVAEGRQYAKALGADIHRTYIICGVWTIGLWFLYPIAWGLGEGGNVISSDSEAVFYGVLDFLAKPVFSFLLLWGHRHTDIARLGLHVRGAGETPLGENLHGAQHEKGHHNGVNNDGTATGVHDGTTGPQITPAV</sequence>
<evidence type="ECO:0000256" key="3">
    <source>
        <dbReference type="ARBA" id="ARBA00022543"/>
    </source>
</evidence>
<dbReference type="SUPFAM" id="SSF81321">
    <property type="entry name" value="Family A G protein-coupled receptor-like"/>
    <property type="match status" value="1"/>
</dbReference>
<dbReference type="AlphaFoldDB" id="U1G8Z6"/>
<feature type="region of interest" description="Disordered" evidence="11">
    <location>
        <begin position="272"/>
        <end position="310"/>
    </location>
</feature>
<proteinExistence type="inferred from homology"/>
<feature type="transmembrane region" description="Helical" evidence="12">
    <location>
        <begin position="60"/>
        <end position="86"/>
    </location>
</feature>